<dbReference type="EMBL" id="JAFBFC010000001">
    <property type="protein sequence ID" value="MBM7702138.1"/>
    <property type="molecule type" value="Genomic_DNA"/>
</dbReference>
<accession>A0ABS2QSE6</accession>
<name>A0ABS2QSE6_9BACI</name>
<reference evidence="3 4" key="1">
    <citation type="submission" date="2021-01" db="EMBL/GenBank/DDBJ databases">
        <title>Genomic Encyclopedia of Type Strains, Phase IV (KMG-IV): sequencing the most valuable type-strain genomes for metagenomic binning, comparative biology and taxonomic classification.</title>
        <authorList>
            <person name="Goeker M."/>
        </authorList>
    </citation>
    <scope>NUCLEOTIDE SEQUENCE [LARGE SCALE GENOMIC DNA]</scope>
    <source>
        <strain evidence="3 4">DSM 104297</strain>
    </source>
</reference>
<organism evidence="3 4">
    <name type="scientific">Priestia iocasae</name>
    <dbReference type="NCBI Taxonomy" id="2291674"/>
    <lineage>
        <taxon>Bacteria</taxon>
        <taxon>Bacillati</taxon>
        <taxon>Bacillota</taxon>
        <taxon>Bacilli</taxon>
        <taxon>Bacillales</taxon>
        <taxon>Bacillaceae</taxon>
        <taxon>Priestia</taxon>
    </lineage>
</organism>
<dbReference type="Gene3D" id="3.30.565.40">
    <property type="entry name" value="Fervidobacterium nodosum Rt17-B1 like"/>
    <property type="match status" value="1"/>
</dbReference>
<dbReference type="InterPro" id="IPR037126">
    <property type="entry name" value="PdaC/RsiV-like_sf"/>
</dbReference>
<evidence type="ECO:0000313" key="4">
    <source>
        <dbReference type="Proteomes" id="UP000809829"/>
    </source>
</evidence>
<gene>
    <name evidence="3" type="ORF">JOC83_000964</name>
</gene>
<dbReference type="Pfam" id="PF13739">
    <property type="entry name" value="PdaC"/>
    <property type="match status" value="1"/>
</dbReference>
<sequence length="200" mass="22745">MINFPVQVYTQRLVKHKLDVYVPIIHGLTNATAQYRINTSIMQSVNKMIQNQGYDENPDTEVSGYYEIKNNQRGILSLTLVNYAYSGGAHGITVTKGLTFDTQTGKKYKLKELFNADSDYVKVLSDIVGKQIKDRDLPLISEYKGISPDQDFYIADKSLVLFFQLYDLTPYVYGFPFFPISVYEIQPIIKEDGPLGEMIG</sequence>
<evidence type="ECO:0000259" key="2">
    <source>
        <dbReference type="Pfam" id="PF13739"/>
    </source>
</evidence>
<dbReference type="Gene3D" id="3.90.640.20">
    <property type="entry name" value="Heat-shock cognate protein, ATPase"/>
    <property type="match status" value="1"/>
</dbReference>
<feature type="domain" description="Deacetylase PdaC" evidence="2">
    <location>
        <begin position="17"/>
        <end position="93"/>
    </location>
</feature>
<evidence type="ECO:0000259" key="1">
    <source>
        <dbReference type="Pfam" id="PF11738"/>
    </source>
</evidence>
<protein>
    <recommendedName>
        <fullName evidence="5">DUF3298 domain-containing protein</fullName>
    </recommendedName>
</protein>
<evidence type="ECO:0008006" key="5">
    <source>
        <dbReference type="Google" id="ProtNLM"/>
    </source>
</evidence>
<dbReference type="RefSeq" id="WP_205184471.1">
    <property type="nucleotide sequence ID" value="NZ_JAFBFC010000001.1"/>
</dbReference>
<comment type="caution">
    <text evidence="3">The sequence shown here is derived from an EMBL/GenBank/DDBJ whole genome shotgun (WGS) entry which is preliminary data.</text>
</comment>
<dbReference type="Pfam" id="PF11738">
    <property type="entry name" value="DUF3298"/>
    <property type="match status" value="1"/>
</dbReference>
<feature type="domain" description="DUF3298" evidence="1">
    <location>
        <begin position="111"/>
        <end position="181"/>
    </location>
</feature>
<evidence type="ECO:0000313" key="3">
    <source>
        <dbReference type="EMBL" id="MBM7702138.1"/>
    </source>
</evidence>
<dbReference type="InterPro" id="IPR021729">
    <property type="entry name" value="DUF3298"/>
</dbReference>
<dbReference type="InterPro" id="IPR025303">
    <property type="entry name" value="PdaC"/>
</dbReference>
<proteinExistence type="predicted"/>
<keyword evidence="4" id="KW-1185">Reference proteome</keyword>
<dbReference type="Proteomes" id="UP000809829">
    <property type="component" value="Unassembled WGS sequence"/>
</dbReference>